<keyword evidence="2" id="KW-1185">Reference proteome</keyword>
<organism evidence="1 2">
    <name type="scientific">Streptomyces solincola</name>
    <dbReference type="NCBI Taxonomy" id="2100817"/>
    <lineage>
        <taxon>Bacteria</taxon>
        <taxon>Bacillati</taxon>
        <taxon>Actinomycetota</taxon>
        <taxon>Actinomycetes</taxon>
        <taxon>Kitasatosporales</taxon>
        <taxon>Streptomycetaceae</taxon>
        <taxon>Streptomyces</taxon>
    </lineage>
</organism>
<proteinExistence type="predicted"/>
<dbReference type="AlphaFoldDB" id="A0A2S9PY72"/>
<dbReference type="Proteomes" id="UP000239322">
    <property type="component" value="Unassembled WGS sequence"/>
</dbReference>
<comment type="caution">
    <text evidence="1">The sequence shown here is derived from an EMBL/GenBank/DDBJ whole genome shotgun (WGS) entry which is preliminary data.</text>
</comment>
<reference evidence="1 2" key="1">
    <citation type="submission" date="2018-03" db="EMBL/GenBank/DDBJ databases">
        <title>Novel Streptomyces sp. from soil.</title>
        <authorList>
            <person name="Tan G.Y.A."/>
            <person name="Lee Z.Y."/>
        </authorList>
    </citation>
    <scope>NUCLEOTIDE SEQUENCE [LARGE SCALE GENOMIC DNA]</scope>
    <source>
        <strain evidence="1 2">ST5x</strain>
    </source>
</reference>
<name>A0A2S9PY72_9ACTN</name>
<evidence type="ECO:0000313" key="1">
    <source>
        <dbReference type="EMBL" id="PRH79386.1"/>
    </source>
</evidence>
<protein>
    <submittedName>
        <fullName evidence="1">Uncharacterized protein</fullName>
    </submittedName>
</protein>
<gene>
    <name evidence="1" type="ORF">C6N75_09900</name>
</gene>
<evidence type="ECO:0000313" key="2">
    <source>
        <dbReference type="Proteomes" id="UP000239322"/>
    </source>
</evidence>
<dbReference type="EMBL" id="PVLV01000121">
    <property type="protein sequence ID" value="PRH79386.1"/>
    <property type="molecule type" value="Genomic_DNA"/>
</dbReference>
<dbReference type="RefSeq" id="WP_105868502.1">
    <property type="nucleotide sequence ID" value="NZ_PVLV01000121.1"/>
</dbReference>
<sequence length="72" mass="7717">MIGMDGKPYTVVRDWDDDAASAEPVIFHVTARSVAQALELAEQAAIDAYGPEEADHLYGVVVLAGHAYEADN</sequence>
<accession>A0A2S9PY72</accession>